<dbReference type="AlphaFoldDB" id="A0A512MHH5"/>
<reference evidence="1 2" key="1">
    <citation type="submission" date="2019-07" db="EMBL/GenBank/DDBJ databases">
        <title>Whole genome shotgun sequence of Brevifollis gellanilyticus NBRC 108608.</title>
        <authorList>
            <person name="Hosoyama A."/>
            <person name="Uohara A."/>
            <person name="Ohji S."/>
            <person name="Ichikawa N."/>
        </authorList>
    </citation>
    <scope>NUCLEOTIDE SEQUENCE [LARGE SCALE GENOMIC DNA]</scope>
    <source>
        <strain evidence="1 2">NBRC 108608</strain>
    </source>
</reference>
<keyword evidence="2" id="KW-1185">Reference proteome</keyword>
<dbReference type="EMBL" id="BKAG01000075">
    <property type="protein sequence ID" value="GEP46174.1"/>
    <property type="molecule type" value="Genomic_DNA"/>
</dbReference>
<evidence type="ECO:0000313" key="1">
    <source>
        <dbReference type="EMBL" id="GEP46174.1"/>
    </source>
</evidence>
<gene>
    <name evidence="1" type="ORF">BGE01nite_54650</name>
</gene>
<protein>
    <submittedName>
        <fullName evidence="1">Uncharacterized protein</fullName>
    </submittedName>
</protein>
<name>A0A512MHH5_9BACT</name>
<evidence type="ECO:0000313" key="2">
    <source>
        <dbReference type="Proteomes" id="UP000321577"/>
    </source>
</evidence>
<dbReference type="RefSeq" id="WP_170267101.1">
    <property type="nucleotide sequence ID" value="NZ_BKAG01000075.1"/>
</dbReference>
<organism evidence="1 2">
    <name type="scientific">Brevifollis gellanilyticus</name>
    <dbReference type="NCBI Taxonomy" id="748831"/>
    <lineage>
        <taxon>Bacteria</taxon>
        <taxon>Pseudomonadati</taxon>
        <taxon>Verrucomicrobiota</taxon>
        <taxon>Verrucomicrobiia</taxon>
        <taxon>Verrucomicrobiales</taxon>
        <taxon>Verrucomicrobiaceae</taxon>
    </lineage>
</organism>
<dbReference type="Proteomes" id="UP000321577">
    <property type="component" value="Unassembled WGS sequence"/>
</dbReference>
<sequence length="142" mass="14888">MPTTAEKNINTLTITTEDGHAVIYKSDGSAAVVDTRPWTRGRRVIKTTSSTAYTLGASDAGKMIVHTSASDSTLTIQADASLSWAVGECVEIMRNGAGNLQVIASGITLKDAGKPKANVSGSVFTLRKTAANAWVMWGDTKA</sequence>
<accession>A0A512MHH5</accession>
<comment type="caution">
    <text evidence="1">The sequence shown here is derived from an EMBL/GenBank/DDBJ whole genome shotgun (WGS) entry which is preliminary data.</text>
</comment>
<proteinExistence type="predicted"/>